<dbReference type="AlphaFoldDB" id="A0A1B6LZN5"/>
<organism evidence="14">
    <name type="scientific">Graphocephala atropunctata</name>
    <dbReference type="NCBI Taxonomy" id="36148"/>
    <lineage>
        <taxon>Eukaryota</taxon>
        <taxon>Metazoa</taxon>
        <taxon>Ecdysozoa</taxon>
        <taxon>Arthropoda</taxon>
        <taxon>Hexapoda</taxon>
        <taxon>Insecta</taxon>
        <taxon>Pterygota</taxon>
        <taxon>Neoptera</taxon>
        <taxon>Paraneoptera</taxon>
        <taxon>Hemiptera</taxon>
        <taxon>Auchenorrhyncha</taxon>
        <taxon>Membracoidea</taxon>
        <taxon>Cicadellidae</taxon>
        <taxon>Cicadellinae</taxon>
        <taxon>Cicadellini</taxon>
        <taxon>Graphocephala</taxon>
    </lineage>
</organism>
<dbReference type="GO" id="GO:0005886">
    <property type="term" value="C:plasma membrane"/>
    <property type="evidence" value="ECO:0007669"/>
    <property type="project" value="InterPro"/>
</dbReference>
<dbReference type="PRINTS" id="PR00205">
    <property type="entry name" value="CADHERIN"/>
</dbReference>
<dbReference type="EMBL" id="GEBQ01010825">
    <property type="protein sequence ID" value="JAT29152.1"/>
    <property type="molecule type" value="Transcribed_RNA"/>
</dbReference>
<dbReference type="GO" id="GO:0005509">
    <property type="term" value="F:calcium ion binding"/>
    <property type="evidence" value="ECO:0007669"/>
    <property type="project" value="UniProtKB-UniRule"/>
</dbReference>
<dbReference type="GO" id="GO:0007156">
    <property type="term" value="P:homophilic cell adhesion via plasma membrane adhesion molecules"/>
    <property type="evidence" value="ECO:0007669"/>
    <property type="project" value="InterPro"/>
</dbReference>
<keyword evidence="5" id="KW-0677">Repeat</keyword>
<keyword evidence="8" id="KW-1133">Transmembrane helix</keyword>
<feature type="domain" description="Cadherin" evidence="13">
    <location>
        <begin position="180"/>
        <end position="282"/>
    </location>
</feature>
<evidence type="ECO:0000256" key="9">
    <source>
        <dbReference type="ARBA" id="ARBA00023136"/>
    </source>
</evidence>
<reference evidence="14" key="1">
    <citation type="submission" date="2015-11" db="EMBL/GenBank/DDBJ databases">
        <title>De novo transcriptome assembly of four potential Pierce s Disease insect vectors from Arizona vineyards.</title>
        <authorList>
            <person name="Tassone E.E."/>
        </authorList>
    </citation>
    <scope>NUCLEOTIDE SEQUENCE</scope>
</reference>
<dbReference type="CDD" id="cd11304">
    <property type="entry name" value="Cadherin_repeat"/>
    <property type="match status" value="4"/>
</dbReference>
<accession>A0A1B6LZN5</accession>
<dbReference type="Gene3D" id="2.60.40.60">
    <property type="entry name" value="Cadherins"/>
    <property type="match status" value="3"/>
</dbReference>
<dbReference type="Pfam" id="PF00028">
    <property type="entry name" value="Cadherin"/>
    <property type="match status" value="3"/>
</dbReference>
<evidence type="ECO:0000256" key="12">
    <source>
        <dbReference type="PROSITE-ProRule" id="PRU00043"/>
    </source>
</evidence>
<evidence type="ECO:0000313" key="14">
    <source>
        <dbReference type="EMBL" id="JAT29152.1"/>
    </source>
</evidence>
<feature type="domain" description="Cadherin" evidence="13">
    <location>
        <begin position="31"/>
        <end position="135"/>
    </location>
</feature>
<feature type="non-terminal residue" evidence="14">
    <location>
        <position position="1"/>
    </location>
</feature>
<keyword evidence="4" id="KW-0732">Signal</keyword>
<evidence type="ECO:0000256" key="6">
    <source>
        <dbReference type="ARBA" id="ARBA00022837"/>
    </source>
</evidence>
<dbReference type="PANTHER" id="PTHR24026:SF125">
    <property type="entry name" value="FAT-LIKE CADHERIN-RELATED TUMOR SUPPRESSOR HOMOLOG"/>
    <property type="match status" value="1"/>
</dbReference>
<dbReference type="PROSITE" id="PS50268">
    <property type="entry name" value="CADHERIN_2"/>
    <property type="match status" value="3"/>
</dbReference>
<dbReference type="InterPro" id="IPR015919">
    <property type="entry name" value="Cadherin-like_sf"/>
</dbReference>
<keyword evidence="7" id="KW-0130">Cell adhesion</keyword>
<dbReference type="FunFam" id="2.60.40.60:FF:000037">
    <property type="entry name" value="FAT atypical cadherin 1"/>
    <property type="match status" value="1"/>
</dbReference>
<evidence type="ECO:0000256" key="11">
    <source>
        <dbReference type="ARBA" id="ARBA00023180"/>
    </source>
</evidence>
<name>A0A1B6LZN5_9HEMI</name>
<evidence type="ECO:0000256" key="7">
    <source>
        <dbReference type="ARBA" id="ARBA00022889"/>
    </source>
</evidence>
<proteinExistence type="predicted"/>
<feature type="non-terminal residue" evidence="14">
    <location>
        <position position="354"/>
    </location>
</feature>
<evidence type="ECO:0000256" key="5">
    <source>
        <dbReference type="ARBA" id="ARBA00022737"/>
    </source>
</evidence>
<gene>
    <name evidence="14" type="ORF">g.14888</name>
</gene>
<dbReference type="PROSITE" id="PS00232">
    <property type="entry name" value="CADHERIN_1"/>
    <property type="match status" value="1"/>
</dbReference>
<dbReference type="SMART" id="SM00112">
    <property type="entry name" value="CA"/>
    <property type="match status" value="2"/>
</dbReference>
<evidence type="ECO:0000256" key="10">
    <source>
        <dbReference type="ARBA" id="ARBA00023157"/>
    </source>
</evidence>
<keyword evidence="3" id="KW-0812">Transmembrane</keyword>
<keyword evidence="6 12" id="KW-0106">Calcium</keyword>
<evidence type="ECO:0000256" key="2">
    <source>
        <dbReference type="ARBA" id="ARBA00022536"/>
    </source>
</evidence>
<evidence type="ECO:0000256" key="3">
    <source>
        <dbReference type="ARBA" id="ARBA00022692"/>
    </source>
</evidence>
<keyword evidence="11" id="KW-0325">Glycoprotein</keyword>
<keyword evidence="9" id="KW-0472">Membrane</keyword>
<evidence type="ECO:0000259" key="13">
    <source>
        <dbReference type="PROSITE" id="PS50268"/>
    </source>
</evidence>
<protein>
    <recommendedName>
        <fullName evidence="13">Cadherin domain-containing protein</fullName>
    </recommendedName>
</protein>
<keyword evidence="2" id="KW-0245">EGF-like domain</keyword>
<keyword evidence="10" id="KW-1015">Disulfide bond</keyword>
<evidence type="ECO:0000256" key="1">
    <source>
        <dbReference type="ARBA" id="ARBA00004167"/>
    </source>
</evidence>
<dbReference type="InterPro" id="IPR002126">
    <property type="entry name" value="Cadherin-like_dom"/>
</dbReference>
<comment type="subcellular location">
    <subcellularLocation>
        <location evidence="1">Membrane</location>
        <topology evidence="1">Single-pass membrane protein</topology>
    </subcellularLocation>
</comment>
<dbReference type="InterPro" id="IPR020894">
    <property type="entry name" value="Cadherin_CS"/>
</dbReference>
<dbReference type="SUPFAM" id="SSF49313">
    <property type="entry name" value="Cadherin-like"/>
    <property type="match status" value="3"/>
</dbReference>
<dbReference type="PANTHER" id="PTHR24026">
    <property type="entry name" value="FAT ATYPICAL CADHERIN-RELATED"/>
    <property type="match status" value="1"/>
</dbReference>
<evidence type="ECO:0000256" key="4">
    <source>
        <dbReference type="ARBA" id="ARBA00022729"/>
    </source>
</evidence>
<sequence>YAYDHGVAPLHSRAEVYVLVEDENDNVPLADRPAYSSHVQENCAVHTSVVRVSASDADQTSAQGISFNITAGNVAHHFAIDHTGLIYTTTNEIDREVQEEYVLEVTLTDSGTPALSSTVQVVIVVDDENDNSPQFDQTFYHIMIPEVQSKESSFIIQNEVDASETDLEFEALFVGEAWHSLETDNLTGYPVFRLLAVDSDRDSNGRVLYQVKSSHGRFSIHPDSGVVYAQRPVLANNDFDLLVRASDQGSPQRRSTVRVSVHVLGPEGDGRPSTLRAPSPHFTRVTELDPVGYLVAVVQPPVLDGTIIWFSIVAGDARDEFIVGVDSGSVQLARQLDCETQAFYNLTISLSDSH</sequence>
<feature type="domain" description="Cadherin" evidence="13">
    <location>
        <begin position="277"/>
        <end position="353"/>
    </location>
</feature>
<evidence type="ECO:0000256" key="8">
    <source>
        <dbReference type="ARBA" id="ARBA00022989"/>
    </source>
</evidence>